<feature type="compositionally biased region" description="Polar residues" evidence="1">
    <location>
        <begin position="259"/>
        <end position="268"/>
    </location>
</feature>
<sequence length="359" mass="39458">MNDFRVEISQLDTVNGVFRLQTGHLGKVQTYVQSNCNAGSGFTGLAVAPLQGHYDRAYQIADTGTGQGKAISQNCTTTMNTTKTEYLAQDRAAYDRMAAQMRRTGQTPPPYRAPGQGPAPQPGASAANVPSGDNTWWKYTKQGLSETTNVLGYADKVRSMGPFGPGMEAPKPPEYPDSLNPAKWREYAMNKRLYDTVTHRWDSRTAAEHNARNTSGNDSWTEEDARRSREDGYTRDRQAARDDFWERVDWAEADRRNGADTTGNSSVTADDMRRERESTYRNPAPTDGRGTTWDANQTFGAAQRAVGLPGALISTTEGLVSTWQHGQDASDLRQDVNASVDGPSNSGSVDWANRNGGQW</sequence>
<keyword evidence="3" id="KW-1185">Reference proteome</keyword>
<feature type="region of interest" description="Disordered" evidence="1">
    <location>
        <begin position="335"/>
        <end position="359"/>
    </location>
</feature>
<dbReference type="EMBL" id="BKBA01000011">
    <property type="protein sequence ID" value="GEQ14768.1"/>
    <property type="molecule type" value="Genomic_DNA"/>
</dbReference>
<name>A0A512T3H3_9MICO</name>
<feature type="compositionally biased region" description="Basic and acidic residues" evidence="1">
    <location>
        <begin position="223"/>
        <end position="237"/>
    </location>
</feature>
<comment type="caution">
    <text evidence="2">The sequence shown here is derived from an EMBL/GenBank/DDBJ whole genome shotgun (WGS) entry which is preliminary data.</text>
</comment>
<evidence type="ECO:0000313" key="3">
    <source>
        <dbReference type="Proteomes" id="UP000321793"/>
    </source>
</evidence>
<accession>A0A512T3H3</accession>
<dbReference type="Proteomes" id="UP000321793">
    <property type="component" value="Unassembled WGS sequence"/>
</dbReference>
<dbReference type="AlphaFoldDB" id="A0A512T3H3"/>
<organism evidence="2 3">
    <name type="scientific">Knoellia locipacati</name>
    <dbReference type="NCBI Taxonomy" id="882824"/>
    <lineage>
        <taxon>Bacteria</taxon>
        <taxon>Bacillati</taxon>
        <taxon>Actinomycetota</taxon>
        <taxon>Actinomycetes</taxon>
        <taxon>Micrococcales</taxon>
        <taxon>Intrasporangiaceae</taxon>
        <taxon>Knoellia</taxon>
    </lineage>
</organism>
<feature type="compositionally biased region" description="Basic and acidic residues" evidence="1">
    <location>
        <begin position="270"/>
        <end position="279"/>
    </location>
</feature>
<reference evidence="2 3" key="1">
    <citation type="submission" date="2019-07" db="EMBL/GenBank/DDBJ databases">
        <title>Whole genome shotgun sequence of Knoellia locipacati NBRC 109775.</title>
        <authorList>
            <person name="Hosoyama A."/>
            <person name="Uohara A."/>
            <person name="Ohji S."/>
            <person name="Ichikawa N."/>
        </authorList>
    </citation>
    <scope>NUCLEOTIDE SEQUENCE [LARGE SCALE GENOMIC DNA]</scope>
    <source>
        <strain evidence="2 3">NBRC 109775</strain>
    </source>
</reference>
<evidence type="ECO:0000313" key="2">
    <source>
        <dbReference type="EMBL" id="GEQ14768.1"/>
    </source>
</evidence>
<proteinExistence type="predicted"/>
<protein>
    <submittedName>
        <fullName evidence="2">Uncharacterized protein</fullName>
    </submittedName>
</protein>
<gene>
    <name evidence="2" type="ORF">KLO01_28150</name>
</gene>
<feature type="compositionally biased region" description="Pro residues" evidence="1">
    <location>
        <begin position="107"/>
        <end position="121"/>
    </location>
</feature>
<feature type="region of interest" description="Disordered" evidence="1">
    <location>
        <begin position="256"/>
        <end position="294"/>
    </location>
</feature>
<feature type="region of interest" description="Disordered" evidence="1">
    <location>
        <begin position="205"/>
        <end position="237"/>
    </location>
</feature>
<evidence type="ECO:0000256" key="1">
    <source>
        <dbReference type="SAM" id="MobiDB-lite"/>
    </source>
</evidence>
<dbReference type="OrthoDB" id="4843348at2"/>
<dbReference type="RefSeq" id="WP_147066222.1">
    <property type="nucleotide sequence ID" value="NZ_BAABDN010000003.1"/>
</dbReference>
<feature type="region of interest" description="Disordered" evidence="1">
    <location>
        <begin position="102"/>
        <end position="133"/>
    </location>
</feature>